<dbReference type="InterPro" id="IPR036388">
    <property type="entry name" value="WH-like_DNA-bd_sf"/>
</dbReference>
<dbReference type="CDD" id="cd02440">
    <property type="entry name" value="AdoMet_MTases"/>
    <property type="match status" value="1"/>
</dbReference>
<dbReference type="PANTHER" id="PTHR43712:SF2">
    <property type="entry name" value="O-METHYLTRANSFERASE CICE"/>
    <property type="match status" value="1"/>
</dbReference>
<dbReference type="InterPro" id="IPR036390">
    <property type="entry name" value="WH_DNA-bd_sf"/>
</dbReference>
<dbReference type="Pfam" id="PF13489">
    <property type="entry name" value="Methyltransf_23"/>
    <property type="match status" value="1"/>
</dbReference>
<dbReference type="PROSITE" id="PS51683">
    <property type="entry name" value="SAM_OMT_II"/>
    <property type="match status" value="1"/>
</dbReference>
<evidence type="ECO:0000256" key="1">
    <source>
        <dbReference type="ARBA" id="ARBA00022603"/>
    </source>
</evidence>
<dbReference type="SUPFAM" id="SSF46785">
    <property type="entry name" value="Winged helix' DNA-binding domain"/>
    <property type="match status" value="1"/>
</dbReference>
<dbReference type="EC" id="2.1.1.302" evidence="5"/>
<dbReference type="GO" id="GO:0008168">
    <property type="term" value="F:methyltransferase activity"/>
    <property type="evidence" value="ECO:0007669"/>
    <property type="project" value="UniProtKB-KW"/>
</dbReference>
<dbReference type="SUPFAM" id="SSF53335">
    <property type="entry name" value="S-adenosyl-L-methionine-dependent methyltransferases"/>
    <property type="match status" value="1"/>
</dbReference>
<sequence>MTCNYQDLRSSHPLQACWDLQLGGLGADALRVALEYGVFDQLRQFTSARHTAEALALDQQATSYLLELLWCQGLLERNEQQPALYRNLPTAERHLRAEADDYCGDALLFRHQVLRQTGSQLGDYLRSGMATPSASPQAIARSWANAARLQIAQEQRAVTTELACALIERLPECAQLERVLDLGGGPGLVAIALAERLPNLTGVVFEYPEAAAVADDNIQRAGLGERLQALGGDLNDDDIGSGFDLIWCSSVLHFVHNLPAMLRRLHAALRPGGLLVCCQAEVPSERAAAAQVLPYYLHMRLQGRHVLAEGEMAHLLQGAGFSAVQQLNGLRFPVTPVNAVIARRPQG</sequence>
<dbReference type="GO" id="GO:0032259">
    <property type="term" value="P:methylation"/>
    <property type="evidence" value="ECO:0007669"/>
    <property type="project" value="UniProtKB-KW"/>
</dbReference>
<dbReference type="Pfam" id="PF08100">
    <property type="entry name" value="Dimerisation"/>
    <property type="match status" value="1"/>
</dbReference>
<dbReference type="Gene3D" id="1.10.10.10">
    <property type="entry name" value="Winged helix-like DNA-binding domain superfamily/Winged helix DNA-binding domain"/>
    <property type="match status" value="1"/>
</dbReference>
<accession>A0A5E6VBJ7</accession>
<dbReference type="AlphaFoldDB" id="A0A5E6VBJ7"/>
<dbReference type="OrthoDB" id="8700339at2"/>
<dbReference type="EMBL" id="CABVHF010000017">
    <property type="protein sequence ID" value="VVN15522.1"/>
    <property type="molecule type" value="Genomic_DNA"/>
</dbReference>
<dbReference type="InterPro" id="IPR029063">
    <property type="entry name" value="SAM-dependent_MTases_sf"/>
</dbReference>
<dbReference type="Gene3D" id="3.40.50.150">
    <property type="entry name" value="Vaccinia Virus protein VP39"/>
    <property type="match status" value="1"/>
</dbReference>
<gene>
    <name evidence="5" type="primary">aziB2</name>
    <name evidence="5" type="ORF">PS631_04094</name>
</gene>
<dbReference type="InterPro" id="IPR016461">
    <property type="entry name" value="COMT-like"/>
</dbReference>
<dbReference type="Proteomes" id="UP000399692">
    <property type="component" value="Unassembled WGS sequence"/>
</dbReference>
<organism evidence="5 6">
    <name type="scientific">Pseudomonas fluorescens</name>
    <dbReference type="NCBI Taxonomy" id="294"/>
    <lineage>
        <taxon>Bacteria</taxon>
        <taxon>Pseudomonadati</taxon>
        <taxon>Pseudomonadota</taxon>
        <taxon>Gammaproteobacteria</taxon>
        <taxon>Pseudomonadales</taxon>
        <taxon>Pseudomonadaceae</taxon>
        <taxon>Pseudomonas</taxon>
    </lineage>
</organism>
<name>A0A5E6VBJ7_PSEFL</name>
<keyword evidence="3" id="KW-0949">S-adenosyl-L-methionine</keyword>
<evidence type="ECO:0000313" key="6">
    <source>
        <dbReference type="Proteomes" id="UP000399692"/>
    </source>
</evidence>
<reference evidence="5 6" key="1">
    <citation type="submission" date="2019-09" db="EMBL/GenBank/DDBJ databases">
        <authorList>
            <person name="Chandra G."/>
            <person name="Truman W A."/>
        </authorList>
    </citation>
    <scope>NUCLEOTIDE SEQUENCE [LARGE SCALE GENOMIC DNA]</scope>
    <source>
        <strain evidence="5">PS631</strain>
    </source>
</reference>
<dbReference type="InterPro" id="IPR012967">
    <property type="entry name" value="COMT_dimerisation"/>
</dbReference>
<dbReference type="PANTHER" id="PTHR43712">
    <property type="entry name" value="PUTATIVE (AFU_ORTHOLOGUE AFUA_4G14580)-RELATED"/>
    <property type="match status" value="1"/>
</dbReference>
<dbReference type="RefSeq" id="WP_150571132.1">
    <property type="nucleotide sequence ID" value="NZ_CABVHF010000017.1"/>
</dbReference>
<evidence type="ECO:0000313" key="5">
    <source>
        <dbReference type="EMBL" id="VVN15522.1"/>
    </source>
</evidence>
<protein>
    <submittedName>
        <fullName evidence="5">3-hydroxy-5-methyl-1-naphthoate 3-O-methyltransferase</fullName>
        <ecNumber evidence="5">2.1.1.302</ecNumber>
    </submittedName>
</protein>
<keyword evidence="1 5" id="KW-0489">Methyltransferase</keyword>
<feature type="domain" description="O-methyltransferase dimerisation" evidence="4">
    <location>
        <begin position="19"/>
        <end position="95"/>
    </location>
</feature>
<proteinExistence type="predicted"/>
<dbReference type="GO" id="GO:0046983">
    <property type="term" value="F:protein dimerization activity"/>
    <property type="evidence" value="ECO:0007669"/>
    <property type="project" value="InterPro"/>
</dbReference>
<evidence type="ECO:0000256" key="3">
    <source>
        <dbReference type="ARBA" id="ARBA00022691"/>
    </source>
</evidence>
<evidence type="ECO:0000256" key="2">
    <source>
        <dbReference type="ARBA" id="ARBA00022679"/>
    </source>
</evidence>
<keyword evidence="2 5" id="KW-0808">Transferase</keyword>
<evidence type="ECO:0000259" key="4">
    <source>
        <dbReference type="Pfam" id="PF08100"/>
    </source>
</evidence>